<accession>A0A318SCU4</accession>
<keyword evidence="2" id="KW-0732">Signal</keyword>
<dbReference type="EMBL" id="QJSX01000003">
    <property type="protein sequence ID" value="PYE55214.1"/>
    <property type="molecule type" value="Genomic_DNA"/>
</dbReference>
<dbReference type="Proteomes" id="UP000248326">
    <property type="component" value="Unassembled WGS sequence"/>
</dbReference>
<feature type="signal peptide" evidence="2">
    <location>
        <begin position="1"/>
        <end position="36"/>
    </location>
</feature>
<organism evidence="3 4">
    <name type="scientific">Deinococcus yavapaiensis KR-236</name>
    <dbReference type="NCBI Taxonomy" id="694435"/>
    <lineage>
        <taxon>Bacteria</taxon>
        <taxon>Thermotogati</taxon>
        <taxon>Deinococcota</taxon>
        <taxon>Deinococci</taxon>
        <taxon>Deinococcales</taxon>
        <taxon>Deinococcaceae</taxon>
        <taxon>Deinococcus</taxon>
    </lineage>
</organism>
<reference evidence="3 4" key="1">
    <citation type="submission" date="2018-06" db="EMBL/GenBank/DDBJ databases">
        <title>Genomic Encyclopedia of Type Strains, Phase IV (KMG-IV): sequencing the most valuable type-strain genomes for metagenomic binning, comparative biology and taxonomic classification.</title>
        <authorList>
            <person name="Goeker M."/>
        </authorList>
    </citation>
    <scope>NUCLEOTIDE SEQUENCE [LARGE SCALE GENOMIC DNA]</scope>
    <source>
        <strain evidence="3 4">DSM 18048</strain>
    </source>
</reference>
<evidence type="ECO:0000256" key="1">
    <source>
        <dbReference type="SAM" id="MobiDB-lite"/>
    </source>
</evidence>
<sequence>MTLHLQFSSIMNMMLARRLATASIAFLAVSCGLALAQAGGELPLVSVGDGLRWNQPQEVYTLVVPPEAANTPVNLQVYSPALDLADYADGRATTGYYGDELYDRSAAFETTFTLSGPNGVVLQRTYGTSREHAWESFVATALPAGTYTLSVTSKGNGKNAFALRTAPGFSLQASDFTVNARGVGTPLLAARLTVSSDWVGRTVQLSNYDGDGASELKLELNLPNGTKRALSVSGDLALATDSIQVTPELVGEWVVYAFVQPATKQYSNAVTLRLRQGTESALARIPTFSPPAGVPLTRSLIVDVVDPQGRPIPGASYSVGNDNVVRPRLPEGFVPVSSSVLEGRGDVTSSTEVRLRDPAGRVRFVARQPSGTLSVDVVATFGTSRVPLTGVPIEVGGRVQNAPFTLPLAPGDYTVNPTPLPGSNVAARPTRVTDSGNSRVTIEYAVRADVTLLTAPDVVEACDVTQLTALARTEFPFRLPASVVMTLPVGWETDYPLNLRGDLSAATPLRLRVPARVCRSDEAEATLEGTALSAKGNARVRNPTGANVTRAALGARARLAKTLVAVDGGYAVTLQITTEGVIDNLRVVDPLPSGGTSPAVRGPLSLGGPGGQSLTPRADGDTLLLGRLEAGTYTLTYTLFTDLPPDRATTTPDLTW</sequence>
<keyword evidence="4" id="KW-1185">Reference proteome</keyword>
<gene>
    <name evidence="3" type="ORF">DES52_10344</name>
</gene>
<feature type="region of interest" description="Disordered" evidence="1">
    <location>
        <begin position="593"/>
        <end position="618"/>
    </location>
</feature>
<dbReference type="AlphaFoldDB" id="A0A318SCU4"/>
<name>A0A318SCU4_9DEIO</name>
<evidence type="ECO:0000313" key="4">
    <source>
        <dbReference type="Proteomes" id="UP000248326"/>
    </source>
</evidence>
<proteinExistence type="predicted"/>
<evidence type="ECO:0000313" key="3">
    <source>
        <dbReference type="EMBL" id="PYE55214.1"/>
    </source>
</evidence>
<feature type="chain" id="PRO_5016377774" evidence="2">
    <location>
        <begin position="37"/>
        <end position="656"/>
    </location>
</feature>
<comment type="caution">
    <text evidence="3">The sequence shown here is derived from an EMBL/GenBank/DDBJ whole genome shotgun (WGS) entry which is preliminary data.</text>
</comment>
<protein>
    <submittedName>
        <fullName evidence="3">Uncharacterized protein</fullName>
    </submittedName>
</protein>
<evidence type="ECO:0000256" key="2">
    <source>
        <dbReference type="SAM" id="SignalP"/>
    </source>
</evidence>